<comment type="caution">
    <text evidence="8">The sequence shown here is derived from an EMBL/GenBank/DDBJ whole genome shotgun (WGS) entry which is preliminary data.</text>
</comment>
<evidence type="ECO:0000256" key="6">
    <source>
        <dbReference type="ARBA" id="ARBA00023157"/>
    </source>
</evidence>
<gene>
    <name evidence="8" type="ORF">GDO81_027656</name>
</gene>
<feature type="signal peptide" evidence="7">
    <location>
        <begin position="1"/>
        <end position="19"/>
    </location>
</feature>
<dbReference type="GO" id="GO:0005615">
    <property type="term" value="C:extracellular space"/>
    <property type="evidence" value="ECO:0007669"/>
    <property type="project" value="TreeGrafter"/>
</dbReference>
<dbReference type="PANTHER" id="PTHR21101:SF12">
    <property type="entry name" value="RESISTIN"/>
    <property type="match status" value="1"/>
</dbReference>
<comment type="subcellular location">
    <subcellularLocation>
        <location evidence="1">Secreted</location>
    </subcellularLocation>
</comment>
<evidence type="ECO:0008006" key="10">
    <source>
        <dbReference type="Google" id="ProtNLM"/>
    </source>
</evidence>
<sequence length="103" mass="11270">MKFYIPALVLLLAPALVTGREAPCRIDDAIKSIVSQYYKNMELDCVFVTEKSSLCTCPAGYIATACSCGSACGSWDIRSSNVCHCQCANMDWTAARCCRMKPQ</sequence>
<accession>A0AAV6ZSB7</accession>
<organism evidence="8 9">
    <name type="scientific">Engystomops pustulosus</name>
    <name type="common">Tungara frog</name>
    <name type="synonym">Physalaemus pustulosus</name>
    <dbReference type="NCBI Taxonomy" id="76066"/>
    <lineage>
        <taxon>Eukaryota</taxon>
        <taxon>Metazoa</taxon>
        <taxon>Chordata</taxon>
        <taxon>Craniata</taxon>
        <taxon>Vertebrata</taxon>
        <taxon>Euteleostomi</taxon>
        <taxon>Amphibia</taxon>
        <taxon>Batrachia</taxon>
        <taxon>Anura</taxon>
        <taxon>Neobatrachia</taxon>
        <taxon>Hyloidea</taxon>
        <taxon>Leptodactylidae</taxon>
        <taxon>Leiuperinae</taxon>
        <taxon>Engystomops</taxon>
    </lineage>
</organism>
<name>A0AAV6ZSB7_ENGPU</name>
<keyword evidence="6" id="KW-1015">Disulfide bond</keyword>
<evidence type="ECO:0000256" key="3">
    <source>
        <dbReference type="ARBA" id="ARBA00022525"/>
    </source>
</evidence>
<protein>
    <recommendedName>
        <fullName evidence="10">Resistin</fullName>
    </recommendedName>
</protein>
<comment type="similarity">
    <text evidence="2">Belongs to the resistin/FIZZ family.</text>
</comment>
<evidence type="ECO:0000256" key="1">
    <source>
        <dbReference type="ARBA" id="ARBA00004613"/>
    </source>
</evidence>
<evidence type="ECO:0000256" key="5">
    <source>
        <dbReference type="ARBA" id="ARBA00022729"/>
    </source>
</evidence>
<dbReference type="Proteomes" id="UP000824782">
    <property type="component" value="Unassembled WGS sequence"/>
</dbReference>
<evidence type="ECO:0000313" key="8">
    <source>
        <dbReference type="EMBL" id="KAG8550205.1"/>
    </source>
</evidence>
<evidence type="ECO:0000256" key="4">
    <source>
        <dbReference type="ARBA" id="ARBA00022702"/>
    </source>
</evidence>
<dbReference type="InterPro" id="IPR009714">
    <property type="entry name" value="RELM"/>
</dbReference>
<keyword evidence="5 7" id="KW-0732">Signal</keyword>
<keyword evidence="9" id="KW-1185">Reference proteome</keyword>
<evidence type="ECO:0000256" key="7">
    <source>
        <dbReference type="SAM" id="SignalP"/>
    </source>
</evidence>
<dbReference type="FunFam" id="2.60.40.4230:FF:000001">
    <property type="entry name" value="Resistin-like beta"/>
    <property type="match status" value="1"/>
</dbReference>
<dbReference type="EMBL" id="WNYA01000073">
    <property type="protein sequence ID" value="KAG8550205.1"/>
    <property type="molecule type" value="Genomic_DNA"/>
</dbReference>
<evidence type="ECO:0000313" key="9">
    <source>
        <dbReference type="Proteomes" id="UP000824782"/>
    </source>
</evidence>
<dbReference type="Pfam" id="PF06954">
    <property type="entry name" value="Resistin"/>
    <property type="match status" value="1"/>
</dbReference>
<keyword evidence="3" id="KW-0964">Secreted</keyword>
<dbReference type="InterPro" id="IPR036262">
    <property type="entry name" value="Resistin-like_sf"/>
</dbReference>
<proteinExistence type="inferred from homology"/>
<evidence type="ECO:0000256" key="2">
    <source>
        <dbReference type="ARBA" id="ARBA00007258"/>
    </source>
</evidence>
<dbReference type="SUPFAM" id="SSF111423">
    <property type="entry name" value="Resistin"/>
    <property type="match status" value="1"/>
</dbReference>
<feature type="chain" id="PRO_5043462353" description="Resistin" evidence="7">
    <location>
        <begin position="20"/>
        <end position="103"/>
    </location>
</feature>
<keyword evidence="4" id="KW-0372">Hormone</keyword>
<dbReference type="AlphaFoldDB" id="A0AAV6ZSB7"/>
<dbReference type="PANTHER" id="PTHR21101">
    <property type="entry name" value="RESISTIN"/>
    <property type="match status" value="1"/>
</dbReference>
<dbReference type="Gene3D" id="2.60.40.4230">
    <property type="entry name" value="Resistin head domain"/>
    <property type="match status" value="1"/>
</dbReference>
<reference evidence="8" key="1">
    <citation type="thesis" date="2020" institute="ProQuest LLC" country="789 East Eisenhower Parkway, Ann Arbor, MI, USA">
        <title>Comparative Genomics and Chromosome Evolution.</title>
        <authorList>
            <person name="Mudd A.B."/>
        </authorList>
    </citation>
    <scope>NUCLEOTIDE SEQUENCE</scope>
    <source>
        <strain evidence="8">237g6f4</strain>
        <tissue evidence="8">Blood</tissue>
    </source>
</reference>
<dbReference type="GO" id="GO:0005179">
    <property type="term" value="F:hormone activity"/>
    <property type="evidence" value="ECO:0007669"/>
    <property type="project" value="UniProtKB-KW"/>
</dbReference>